<protein>
    <recommendedName>
        <fullName evidence="2">DDE-1 domain-containing protein</fullName>
    </recommendedName>
</protein>
<evidence type="ECO:0008006" key="2">
    <source>
        <dbReference type="Google" id="ProtNLM"/>
    </source>
</evidence>
<dbReference type="InterPro" id="IPR036397">
    <property type="entry name" value="RNaseH_sf"/>
</dbReference>
<dbReference type="GO" id="GO:0003676">
    <property type="term" value="F:nucleic acid binding"/>
    <property type="evidence" value="ECO:0007669"/>
    <property type="project" value="InterPro"/>
</dbReference>
<dbReference type="EnsemblMetazoa" id="AFUN011992-RA">
    <property type="protein sequence ID" value="AFUN011992-PA"/>
    <property type="gene ID" value="AFUN011992"/>
</dbReference>
<evidence type="ECO:0000313" key="1">
    <source>
        <dbReference type="EnsemblMetazoa" id="AFUN011992-PA"/>
    </source>
</evidence>
<dbReference type="Gene3D" id="3.30.420.10">
    <property type="entry name" value="Ribonuclease H-like superfamily/Ribonuclease H"/>
    <property type="match status" value="1"/>
</dbReference>
<sequence length="99" mass="11221">MHKKKVRLTRAKELLRLAKRGELPNLVFSDEKPFVIQQFVNKSAENLHLRLATRTQKPVVVMVWAAITADGRSPLVFIDSGDSAASHSARATQEWLRNE</sequence>
<proteinExistence type="predicted"/>
<dbReference type="AlphaFoldDB" id="A0A182S0A9"/>
<accession>A0A182S0A9</accession>
<dbReference type="VEuPathDB" id="VectorBase:AFUN011992"/>
<reference evidence="1" key="1">
    <citation type="submission" date="2020-05" db="UniProtKB">
        <authorList>
            <consortium name="EnsemblMetazoa"/>
        </authorList>
    </citation>
    <scope>IDENTIFICATION</scope>
    <source>
        <strain evidence="1">FUMOZ</strain>
    </source>
</reference>
<organism evidence="1">
    <name type="scientific">Anopheles funestus</name>
    <name type="common">African malaria mosquito</name>
    <dbReference type="NCBI Taxonomy" id="62324"/>
    <lineage>
        <taxon>Eukaryota</taxon>
        <taxon>Metazoa</taxon>
        <taxon>Ecdysozoa</taxon>
        <taxon>Arthropoda</taxon>
        <taxon>Hexapoda</taxon>
        <taxon>Insecta</taxon>
        <taxon>Pterygota</taxon>
        <taxon>Neoptera</taxon>
        <taxon>Endopterygota</taxon>
        <taxon>Diptera</taxon>
        <taxon>Nematocera</taxon>
        <taxon>Culicoidea</taxon>
        <taxon>Culicidae</taxon>
        <taxon>Anophelinae</taxon>
        <taxon>Anopheles</taxon>
    </lineage>
</organism>
<name>A0A182S0A9_ANOFN</name>